<evidence type="ECO:0000256" key="7">
    <source>
        <dbReference type="ARBA" id="ARBA00023237"/>
    </source>
</evidence>
<keyword evidence="4 8" id="KW-0812">Transmembrane</keyword>
<keyword evidence="6 8" id="KW-0472">Membrane</keyword>
<keyword evidence="10" id="KW-0732">Signal</keyword>
<dbReference type="InterPro" id="IPR000531">
    <property type="entry name" value="Beta-barrel_TonB"/>
</dbReference>
<dbReference type="InterPro" id="IPR039426">
    <property type="entry name" value="TonB-dep_rcpt-like"/>
</dbReference>
<keyword evidence="5 9" id="KW-0798">TonB box</keyword>
<evidence type="ECO:0000256" key="3">
    <source>
        <dbReference type="ARBA" id="ARBA00022452"/>
    </source>
</evidence>
<gene>
    <name evidence="13" type="ORF">EZV61_17725</name>
</gene>
<comment type="similarity">
    <text evidence="8 9">Belongs to the TonB-dependent receptor family.</text>
</comment>
<dbReference type="SUPFAM" id="SSF56935">
    <property type="entry name" value="Porins"/>
    <property type="match status" value="1"/>
</dbReference>
<proteinExistence type="inferred from homology"/>
<feature type="signal peptide" evidence="10">
    <location>
        <begin position="1"/>
        <end position="31"/>
    </location>
</feature>
<evidence type="ECO:0000256" key="9">
    <source>
        <dbReference type="RuleBase" id="RU003357"/>
    </source>
</evidence>
<keyword evidence="3 8" id="KW-1134">Transmembrane beta strand</keyword>
<dbReference type="InterPro" id="IPR036942">
    <property type="entry name" value="Beta-barrel_TonB_sf"/>
</dbReference>
<evidence type="ECO:0000256" key="6">
    <source>
        <dbReference type="ARBA" id="ARBA00023136"/>
    </source>
</evidence>
<evidence type="ECO:0000259" key="12">
    <source>
        <dbReference type="Pfam" id="PF07715"/>
    </source>
</evidence>
<feature type="domain" description="TonB-dependent receptor-like beta-barrel" evidence="11">
    <location>
        <begin position="392"/>
        <end position="963"/>
    </location>
</feature>
<dbReference type="RefSeq" id="WP_131417323.1">
    <property type="nucleotide sequence ID" value="NZ_SJXE01000012.1"/>
</dbReference>
<accession>A0ABY2AJM1</accession>
<comment type="caution">
    <text evidence="13">The sequence shown here is derived from an EMBL/GenBank/DDBJ whole genome shotgun (WGS) entry which is preliminary data.</text>
</comment>
<evidence type="ECO:0000313" key="13">
    <source>
        <dbReference type="EMBL" id="TCI01553.1"/>
    </source>
</evidence>
<dbReference type="InterPro" id="IPR012910">
    <property type="entry name" value="Plug_dom"/>
</dbReference>
<protein>
    <submittedName>
        <fullName evidence="13">TonB-dependent receptor</fullName>
    </submittedName>
</protein>
<dbReference type="InterPro" id="IPR037066">
    <property type="entry name" value="Plug_dom_sf"/>
</dbReference>
<dbReference type="PANTHER" id="PTHR47234:SF2">
    <property type="entry name" value="TONB-DEPENDENT RECEPTOR"/>
    <property type="match status" value="1"/>
</dbReference>
<name>A0ABY2AJM1_9GAMM</name>
<comment type="subcellular location">
    <subcellularLocation>
        <location evidence="1 8">Cell outer membrane</location>
        <topology evidence="1 8">Multi-pass membrane protein</topology>
    </subcellularLocation>
</comment>
<keyword evidence="2 8" id="KW-0813">Transport</keyword>
<dbReference type="PANTHER" id="PTHR47234">
    <property type="match status" value="1"/>
</dbReference>
<evidence type="ECO:0000256" key="2">
    <source>
        <dbReference type="ARBA" id="ARBA00022448"/>
    </source>
</evidence>
<dbReference type="Gene3D" id="2.40.170.20">
    <property type="entry name" value="TonB-dependent receptor, beta-barrel domain"/>
    <property type="match status" value="1"/>
</dbReference>
<feature type="domain" description="TonB-dependent receptor plug" evidence="12">
    <location>
        <begin position="55"/>
        <end position="165"/>
    </location>
</feature>
<feature type="chain" id="PRO_5047193034" evidence="10">
    <location>
        <begin position="32"/>
        <end position="999"/>
    </location>
</feature>
<evidence type="ECO:0000256" key="1">
    <source>
        <dbReference type="ARBA" id="ARBA00004571"/>
    </source>
</evidence>
<dbReference type="Proteomes" id="UP000292554">
    <property type="component" value="Unassembled WGS sequence"/>
</dbReference>
<evidence type="ECO:0000256" key="8">
    <source>
        <dbReference type="PROSITE-ProRule" id="PRU01360"/>
    </source>
</evidence>
<sequence length="999" mass="108407">MYTSSKLAKAVRLAMIGGAFASAATAVPAYAADEEEVERIEVTGSRIKRTDFEGANPVTVLDRSAIMASGKTDVGSLLQSQTFSAGIANNTSVNNGGGGGVYFSLRGLGEDRTLVLLNGRRVVYSGLGADAGVDLNNIPTAVVERIEVLKDGASATYGSDAIGGVVNIITRKDFEGVEFEAYYGETDENDGEKKKVDIVIGTSSDKGNVTIAAGYYEQEEVMMGDRGYSEFETWAFGNDDGNGFWTMPGGSSAPPWSNVDGYKFHATNADDPRDPSGELLYLDADGKQTTVNTGTPYITDINQTLGPDYAGWKDFSFGGGDAYNYNPVNYLSTPSERYYVNMEGNYELGSLSFGDTTIFEDIVAFSEGSYTNRQSERLIAAEPLAPLAFFDYGDATYSADNYYNRMFGPKDADGNSYDIADWRRRTVEAGGRSTSHETDTFRTVLGIKGLFTNGWGWELSYNYGKSTADTYDTGYYNLDRVAEAVGDTAWVDSDGAIVPEGTEGASLACADADGAVIGGCVPLNIFGEGSIDQAVLDYISTPYNTLSDGYNEQSIVQFLIDGEAFELPYGTVGFAAGMEHREEEGGQTYDALVLGGTTTAGESQNTNGAYRVDEMFVEFNIPLLDGVTGAELLEMDVAYRYFDYNTFGSDDTYKVGLRWKPIEDVMLRGTISEAFRAPNVSDLYAGEFITFPTAADPCVDPAASAAANGLTEAEVSANCVASGAPGGGYDNGGNTQVRTLEGGYSELEPETADIYTIGLVYEPEFVEGLAITLDYWNIELDNAISQIGTQTTMDQCALAGDLEACDRIVRRADGNISQVENLNTNVGSVKTDGIDFEIRYNMDPTEYGDFIFTVGGTQLRSYDKTLSDGSTIAHKGRHEQDNDGFFAEWRVNTTLDWSYDDYSANWQMRYISGIDEKVEDGTAIFGDGAYDFERSTSSNIVHDAQFNWAFLDNATWTLGVNNVFDRDPETVYSGFNANTVTEAYDVVGRFFYSSVNFKF</sequence>
<dbReference type="PROSITE" id="PS52016">
    <property type="entry name" value="TONB_DEPENDENT_REC_3"/>
    <property type="match status" value="1"/>
</dbReference>
<evidence type="ECO:0000313" key="14">
    <source>
        <dbReference type="Proteomes" id="UP000292554"/>
    </source>
</evidence>
<keyword evidence="13" id="KW-0675">Receptor</keyword>
<dbReference type="Pfam" id="PF07715">
    <property type="entry name" value="Plug"/>
    <property type="match status" value="1"/>
</dbReference>
<keyword evidence="14" id="KW-1185">Reference proteome</keyword>
<dbReference type="EMBL" id="SJXE01000012">
    <property type="protein sequence ID" value="TCI01553.1"/>
    <property type="molecule type" value="Genomic_DNA"/>
</dbReference>
<evidence type="ECO:0000256" key="5">
    <source>
        <dbReference type="ARBA" id="ARBA00023077"/>
    </source>
</evidence>
<dbReference type="Gene3D" id="2.170.130.10">
    <property type="entry name" value="TonB-dependent receptor, plug domain"/>
    <property type="match status" value="1"/>
</dbReference>
<evidence type="ECO:0000256" key="10">
    <source>
        <dbReference type="SAM" id="SignalP"/>
    </source>
</evidence>
<reference evidence="13 14" key="1">
    <citation type="submission" date="2019-02" db="EMBL/GenBank/DDBJ databases">
        <title>Corallincola luteus sp. nov., a marine bacterium isolated from surface sediment of Bohai Sea in China.</title>
        <authorList>
            <person name="Ren Q."/>
        </authorList>
    </citation>
    <scope>NUCLEOTIDE SEQUENCE [LARGE SCALE GENOMIC DNA]</scope>
    <source>
        <strain evidence="13 14">DASS28</strain>
    </source>
</reference>
<evidence type="ECO:0000256" key="4">
    <source>
        <dbReference type="ARBA" id="ARBA00022692"/>
    </source>
</evidence>
<organism evidence="13 14">
    <name type="scientific">Corallincola luteus</name>
    <dbReference type="NCBI Taxonomy" id="1775177"/>
    <lineage>
        <taxon>Bacteria</taxon>
        <taxon>Pseudomonadati</taxon>
        <taxon>Pseudomonadota</taxon>
        <taxon>Gammaproteobacteria</taxon>
        <taxon>Alteromonadales</taxon>
        <taxon>Psychromonadaceae</taxon>
        <taxon>Corallincola</taxon>
    </lineage>
</organism>
<dbReference type="Pfam" id="PF00593">
    <property type="entry name" value="TonB_dep_Rec_b-barrel"/>
    <property type="match status" value="1"/>
</dbReference>
<evidence type="ECO:0000259" key="11">
    <source>
        <dbReference type="Pfam" id="PF00593"/>
    </source>
</evidence>
<keyword evidence="7 8" id="KW-0998">Cell outer membrane</keyword>